<dbReference type="InterPro" id="IPR019757">
    <property type="entry name" value="Pept_S26A_signal_pept_1_Lys-AS"/>
</dbReference>
<evidence type="ECO:0000256" key="2">
    <source>
        <dbReference type="ARBA" id="ARBA00009370"/>
    </source>
</evidence>
<feature type="transmembrane region" description="Helical" evidence="7">
    <location>
        <begin position="6"/>
        <end position="27"/>
    </location>
</feature>
<evidence type="ECO:0000256" key="1">
    <source>
        <dbReference type="ARBA" id="ARBA00000677"/>
    </source>
</evidence>
<dbReference type="InterPro" id="IPR019756">
    <property type="entry name" value="Pept_S26A_signal_pept_1_Ser-AS"/>
</dbReference>
<sequence length="272" mass="30489">MVWFEIILVALTLITGVIWLLDKLFLAKRRATADGLLDERAEPVVVDYARAFFPVLALVLMLRSFVAEPFRIPSSSMMPTLLIGDFILVNKFAYGLRLPITNRKVIEIGEPGRGDVVVFRYPGKGPGDPNTGADYIKRVIGLPGDTIEYAGTTLSINGQVMQYAPKGEFKGNGRNAEMNGATRLLEKMPGHEHEVLELPDQFVDPRGESRWTVPPGHYLVMGDNRDRSDDGRFWGYLPEERLRGKAFLVWLNCSGWFCTDSFEPSRIGNDIP</sequence>
<evidence type="ECO:0000256" key="5">
    <source>
        <dbReference type="ARBA" id="ARBA00022670"/>
    </source>
</evidence>
<dbReference type="PROSITE" id="PS00760">
    <property type="entry name" value="SPASE_I_2"/>
    <property type="match status" value="1"/>
</dbReference>
<feature type="domain" description="Peptidase S26" evidence="9">
    <location>
        <begin position="46"/>
        <end position="250"/>
    </location>
</feature>
<dbReference type="Gene3D" id="2.10.109.10">
    <property type="entry name" value="Umud Fragment, subunit A"/>
    <property type="match status" value="1"/>
</dbReference>
<evidence type="ECO:0000313" key="11">
    <source>
        <dbReference type="Proteomes" id="UP001499959"/>
    </source>
</evidence>
<dbReference type="SUPFAM" id="SSF51306">
    <property type="entry name" value="LexA/Signal peptidase"/>
    <property type="match status" value="1"/>
</dbReference>
<dbReference type="InterPro" id="IPR036286">
    <property type="entry name" value="LexA/Signal_pep-like_sf"/>
</dbReference>
<protein>
    <recommendedName>
        <fullName evidence="4 7">Signal peptidase I</fullName>
        <ecNumber evidence="3 7">3.4.21.89</ecNumber>
    </recommendedName>
</protein>
<dbReference type="PANTHER" id="PTHR43390:SF1">
    <property type="entry name" value="CHLOROPLAST PROCESSING PEPTIDASE"/>
    <property type="match status" value="1"/>
</dbReference>
<comment type="caution">
    <text evidence="10">The sequence shown here is derived from an EMBL/GenBank/DDBJ whole genome shotgun (WGS) entry which is preliminary data.</text>
</comment>
<accession>A0ABP9CBD8</accession>
<dbReference type="Pfam" id="PF10502">
    <property type="entry name" value="Peptidase_S26"/>
    <property type="match status" value="1"/>
</dbReference>
<reference evidence="11" key="1">
    <citation type="journal article" date="2019" name="Int. J. Syst. Evol. Microbiol.">
        <title>The Global Catalogue of Microorganisms (GCM) 10K type strain sequencing project: providing services to taxonomists for standard genome sequencing and annotation.</title>
        <authorList>
            <consortium name="The Broad Institute Genomics Platform"/>
            <consortium name="The Broad Institute Genome Sequencing Center for Infectious Disease"/>
            <person name="Wu L."/>
            <person name="Ma J."/>
        </authorList>
    </citation>
    <scope>NUCLEOTIDE SEQUENCE [LARGE SCALE GENOMIC DNA]</scope>
    <source>
        <strain evidence="11">JCM 18204</strain>
    </source>
</reference>
<evidence type="ECO:0000313" key="10">
    <source>
        <dbReference type="EMBL" id="GAA4806608.1"/>
    </source>
</evidence>
<name>A0ABP9CBD8_9GAMM</name>
<keyword evidence="6 7" id="KW-0378">Hydrolase</keyword>
<dbReference type="PANTHER" id="PTHR43390">
    <property type="entry name" value="SIGNAL PEPTIDASE I"/>
    <property type="match status" value="1"/>
</dbReference>
<evidence type="ECO:0000256" key="8">
    <source>
        <dbReference type="RuleBase" id="RU362042"/>
    </source>
</evidence>
<keyword evidence="5 7" id="KW-0645">Protease</keyword>
<evidence type="ECO:0000256" key="6">
    <source>
        <dbReference type="ARBA" id="ARBA00022801"/>
    </source>
</evidence>
<evidence type="ECO:0000259" key="9">
    <source>
        <dbReference type="Pfam" id="PF10502"/>
    </source>
</evidence>
<keyword evidence="7" id="KW-0812">Transmembrane</keyword>
<dbReference type="InterPro" id="IPR019758">
    <property type="entry name" value="Pept_S26A_signal_pept_1_CS"/>
</dbReference>
<dbReference type="NCBIfam" id="TIGR02227">
    <property type="entry name" value="sigpep_I_bact"/>
    <property type="match status" value="1"/>
</dbReference>
<dbReference type="InterPro" id="IPR019533">
    <property type="entry name" value="Peptidase_S26"/>
</dbReference>
<keyword evidence="7" id="KW-0472">Membrane</keyword>
<keyword evidence="7" id="KW-1133">Transmembrane helix</keyword>
<dbReference type="Proteomes" id="UP001499959">
    <property type="component" value="Unassembled WGS sequence"/>
</dbReference>
<dbReference type="PROSITE" id="PS00761">
    <property type="entry name" value="SPASE_I_3"/>
    <property type="match status" value="1"/>
</dbReference>
<evidence type="ECO:0000256" key="7">
    <source>
        <dbReference type="RuleBase" id="RU003993"/>
    </source>
</evidence>
<comment type="caution">
    <text evidence="8">Lacks conserved residue(s) required for the propagation of feature annotation.</text>
</comment>
<evidence type="ECO:0000256" key="4">
    <source>
        <dbReference type="ARBA" id="ARBA00019232"/>
    </source>
</evidence>
<comment type="catalytic activity">
    <reaction evidence="1 7">
        <text>Cleavage of hydrophobic, N-terminal signal or leader sequences from secreted and periplasmic proteins.</text>
        <dbReference type="EC" id="3.4.21.89"/>
    </reaction>
</comment>
<dbReference type="EC" id="3.4.21.89" evidence="3 7"/>
<dbReference type="CDD" id="cd06530">
    <property type="entry name" value="S26_SPase_I"/>
    <property type="match status" value="1"/>
</dbReference>
<dbReference type="RefSeq" id="WP_345304814.1">
    <property type="nucleotide sequence ID" value="NZ_BAABJE010000030.1"/>
</dbReference>
<dbReference type="PROSITE" id="PS00501">
    <property type="entry name" value="SPASE_I_1"/>
    <property type="match status" value="1"/>
</dbReference>
<comment type="subcellular location">
    <subcellularLocation>
        <location evidence="8">Membrane</location>
        <topology evidence="8">Multi-pass membrane protein</topology>
    </subcellularLocation>
</comment>
<evidence type="ECO:0000256" key="3">
    <source>
        <dbReference type="ARBA" id="ARBA00013208"/>
    </source>
</evidence>
<proteinExistence type="inferred from homology"/>
<keyword evidence="11" id="KW-1185">Reference proteome</keyword>
<dbReference type="InterPro" id="IPR000223">
    <property type="entry name" value="Pept_S26A_signal_pept_1"/>
</dbReference>
<dbReference type="EMBL" id="BAABJE010000030">
    <property type="protein sequence ID" value="GAA4806608.1"/>
    <property type="molecule type" value="Genomic_DNA"/>
</dbReference>
<organism evidence="10 11">
    <name type="scientific">Lysobacter hankyongensis</name>
    <dbReference type="NCBI Taxonomy" id="1176535"/>
    <lineage>
        <taxon>Bacteria</taxon>
        <taxon>Pseudomonadati</taxon>
        <taxon>Pseudomonadota</taxon>
        <taxon>Gammaproteobacteria</taxon>
        <taxon>Lysobacterales</taxon>
        <taxon>Lysobacteraceae</taxon>
        <taxon>Lysobacter</taxon>
    </lineage>
</organism>
<gene>
    <name evidence="10" type="primary">lepB_2</name>
    <name evidence="10" type="ORF">GCM10023307_36550</name>
</gene>
<dbReference type="PRINTS" id="PR00727">
    <property type="entry name" value="LEADERPTASE"/>
</dbReference>
<comment type="similarity">
    <text evidence="2 8">Belongs to the peptidase S26 family.</text>
</comment>